<gene>
    <name evidence="10" type="ORF">NMOB1V02_LOCUS2641</name>
</gene>
<evidence type="ECO:0000256" key="1">
    <source>
        <dbReference type="ARBA" id="ARBA00004906"/>
    </source>
</evidence>
<evidence type="ECO:0000256" key="6">
    <source>
        <dbReference type="ARBA" id="ARBA00022786"/>
    </source>
</evidence>
<evidence type="ECO:0000256" key="5">
    <source>
        <dbReference type="ARBA" id="ARBA00022771"/>
    </source>
</evidence>
<dbReference type="InterPro" id="IPR047545">
    <property type="entry name" value="BRcat_RBR_RNF216"/>
</dbReference>
<dbReference type="SUPFAM" id="SSF57850">
    <property type="entry name" value="RING/U-box"/>
    <property type="match status" value="2"/>
</dbReference>
<feature type="region of interest" description="Disordered" evidence="8">
    <location>
        <begin position="1129"/>
        <end position="1148"/>
    </location>
</feature>
<proteinExistence type="predicted"/>
<dbReference type="Gene3D" id="1.20.120.1750">
    <property type="match status" value="1"/>
</dbReference>
<name>A0A7R9BHS9_9CRUS</name>
<dbReference type="Gene3D" id="3.30.40.10">
    <property type="entry name" value="Zinc/RING finger domain, C3HC4 (zinc finger)"/>
    <property type="match status" value="1"/>
</dbReference>
<keyword evidence="11" id="KW-1185">Reference proteome</keyword>
<protein>
    <recommendedName>
        <fullName evidence="9">RING-type domain-containing protein</fullName>
    </recommendedName>
</protein>
<dbReference type="CDD" id="cd20353">
    <property type="entry name" value="Rcat_RBR_RNF216"/>
    <property type="match status" value="1"/>
</dbReference>
<evidence type="ECO:0000256" key="7">
    <source>
        <dbReference type="ARBA" id="ARBA00022833"/>
    </source>
</evidence>
<dbReference type="Pfam" id="PF26200">
    <property type="entry name" value="Rcat_RNF216"/>
    <property type="match status" value="1"/>
</dbReference>
<dbReference type="InterPro" id="IPR047546">
    <property type="entry name" value="Rcat_RBR_RNF216"/>
</dbReference>
<evidence type="ECO:0000256" key="3">
    <source>
        <dbReference type="ARBA" id="ARBA00022723"/>
    </source>
</evidence>
<dbReference type="OrthoDB" id="10009520at2759"/>
<dbReference type="Pfam" id="PF03999">
    <property type="entry name" value="MAP65_ASE1"/>
    <property type="match status" value="1"/>
</dbReference>
<dbReference type="PANTHER" id="PTHR22770:SF47">
    <property type="entry name" value="E3 UBIQUITIN-PROTEIN LIGASE RNF216"/>
    <property type="match status" value="1"/>
</dbReference>
<dbReference type="CDD" id="cd20339">
    <property type="entry name" value="BRcat_RBR_RNF216"/>
    <property type="match status" value="1"/>
</dbReference>
<feature type="domain" description="RING-type" evidence="9">
    <location>
        <begin position="326"/>
        <end position="533"/>
    </location>
</feature>
<sequence length="1148" mass="130995">MYGSRVVSRNVQAQEVPEEFQDPTLMNAVPFADMTDGFVAAFPTLDRATVHDIVYRHGAYPDVVLDELLRASERKESARTLQRTGARPKQCVASTSSHVCPPNCGMPMDTSGEFKRVSGDYNLKEFLSQTELLKLRVDMVQDMLPDADPQFLEQEIKKLGGDEMRISDWIDQMLITKKYPKFMDFLKGREIGGVIESHKTMTASEFLRGISEPEKVYSRKDRIVTEQYKQLCRAYLYLLYPSRKAEVNNSMIKNNSLLFPSIILMEQWFGPQKYWTYEFFQADGIVDVTFIQEFTFMRLRHEIATLSAASQRQRMEILSEARANGALYKCEVCFDEEFTIVEVVQCGEQGHTFCITCVQKHAEVCATEKRSKVNCLHPKCPGSYSLSDIFGLLPENLFGALLREDQNEQLRAAGLQELVECPFCSFGAVVEDKTMTEFQCLNPGCGKRSCIACKKTHSPTDMCKVVQRSAQKLMEEKLSEAVVRSCPWCKKSLVKADGCNHMSCRCGKSFCYLCRKPLHGENPCSNARCREFVGTEEIHNIDRQNASVAGEREIRQRYGSVQGIPDELLKHLRPVWSEDVAETCGPIVVNIVRSFAEMKLVWDDLGLSMEDQRDRKDRFAKNIKRHVDDMRKGENSLRARIIQENVELGREIDRFYDDLDADIQPDDKVLVLKTKLEKEVNRLVALKEKMLEDLILKKNEERLLCDELGMPPLPISADKVPTEQDMKDLDSQISMLKKEKISRTQKFELHRSKIIDLWDQLGLVASGGFESDITQSTMILSKENLEKMHALESDLLAKLDLAELKFAKLKREIELLWDLLERNDLQVNLFRDKHFGIREENFTEMEAELEKLLGEKLEKIAFFITKMRTHIKDMCDSLMYGPATTEAIESMLPRDDPQGELDQLEEIQEQLCQELTARQPVLVKVRKWLNMVADFSRLQSESMDPRRLNNRGGALLQLEKEKSKLSKGIPELAQKLKSEIGEWETSHGKDFKVMDERFMDKIEDHLKSVKLAPASARKPISSCNTTLKRPANVLADGSTVKRPRIAGQQEKLPQSAPRVGAIEETIASVDDFHAFQIGISSATKVRPLRRGDRLVQHRMNLFSKQAGRTPLNELAGPALDGLLTSTQLESPSKRRFPKIGDEFSREVT</sequence>
<dbReference type="PROSITE" id="PS51873">
    <property type="entry name" value="TRIAD"/>
    <property type="match status" value="1"/>
</dbReference>
<dbReference type="InterPro" id="IPR013083">
    <property type="entry name" value="Znf_RING/FYVE/PHD"/>
</dbReference>
<dbReference type="InterPro" id="IPR044066">
    <property type="entry name" value="TRIAD_supradom"/>
</dbReference>
<keyword evidence="3" id="KW-0479">Metal-binding</keyword>
<keyword evidence="4" id="KW-0677">Repeat</keyword>
<comment type="pathway">
    <text evidence="1">Protein modification; protein ubiquitination.</text>
</comment>
<evidence type="ECO:0000313" key="11">
    <source>
        <dbReference type="Proteomes" id="UP000678499"/>
    </source>
</evidence>
<feature type="compositionally biased region" description="Basic and acidic residues" evidence="8">
    <location>
        <begin position="1138"/>
        <end position="1148"/>
    </location>
</feature>
<dbReference type="AlphaFoldDB" id="A0A7R9BHS9"/>
<dbReference type="GO" id="GO:0016740">
    <property type="term" value="F:transferase activity"/>
    <property type="evidence" value="ECO:0007669"/>
    <property type="project" value="UniProtKB-KW"/>
</dbReference>
<keyword evidence="5" id="KW-0863">Zinc-finger</keyword>
<dbReference type="PANTHER" id="PTHR22770">
    <property type="entry name" value="UBIQUITIN CONJUGATING ENZYME 7 INTERACTING PROTEIN-RELATED"/>
    <property type="match status" value="1"/>
</dbReference>
<dbReference type="Gene3D" id="1.20.58.1520">
    <property type="match status" value="1"/>
</dbReference>
<dbReference type="GO" id="GO:0008270">
    <property type="term" value="F:zinc ion binding"/>
    <property type="evidence" value="ECO:0007669"/>
    <property type="project" value="UniProtKB-KW"/>
</dbReference>
<keyword evidence="7" id="KW-0862">Zinc</keyword>
<reference evidence="10" key="1">
    <citation type="submission" date="2020-11" db="EMBL/GenBank/DDBJ databases">
        <authorList>
            <person name="Tran Van P."/>
        </authorList>
    </citation>
    <scope>NUCLEOTIDE SEQUENCE</scope>
</reference>
<evidence type="ECO:0000256" key="8">
    <source>
        <dbReference type="SAM" id="MobiDB-lite"/>
    </source>
</evidence>
<dbReference type="InterPro" id="IPR002867">
    <property type="entry name" value="IBR_dom"/>
</dbReference>
<organism evidence="10">
    <name type="scientific">Notodromas monacha</name>
    <dbReference type="NCBI Taxonomy" id="399045"/>
    <lineage>
        <taxon>Eukaryota</taxon>
        <taxon>Metazoa</taxon>
        <taxon>Ecdysozoa</taxon>
        <taxon>Arthropoda</taxon>
        <taxon>Crustacea</taxon>
        <taxon>Oligostraca</taxon>
        <taxon>Ostracoda</taxon>
        <taxon>Podocopa</taxon>
        <taxon>Podocopida</taxon>
        <taxon>Cypridocopina</taxon>
        <taxon>Cypridoidea</taxon>
        <taxon>Cyprididae</taxon>
        <taxon>Notodromas</taxon>
    </lineage>
</organism>
<accession>A0A7R9BHS9</accession>
<dbReference type="EMBL" id="OA882344">
    <property type="protein sequence ID" value="CAD7274820.1"/>
    <property type="molecule type" value="Genomic_DNA"/>
</dbReference>
<evidence type="ECO:0000256" key="4">
    <source>
        <dbReference type="ARBA" id="ARBA00022737"/>
    </source>
</evidence>
<evidence type="ECO:0000313" key="10">
    <source>
        <dbReference type="EMBL" id="CAD7274820.1"/>
    </source>
</evidence>
<dbReference type="Proteomes" id="UP000678499">
    <property type="component" value="Unassembled WGS sequence"/>
</dbReference>
<dbReference type="InterPro" id="IPR051628">
    <property type="entry name" value="LUBAC_E3_Ligases"/>
</dbReference>
<dbReference type="SMART" id="SM00647">
    <property type="entry name" value="IBR"/>
    <property type="match status" value="2"/>
</dbReference>
<dbReference type="EMBL" id="CAJPEX010000307">
    <property type="protein sequence ID" value="CAG0914972.1"/>
    <property type="molecule type" value="Genomic_DNA"/>
</dbReference>
<evidence type="ECO:0000256" key="2">
    <source>
        <dbReference type="ARBA" id="ARBA00022679"/>
    </source>
</evidence>
<keyword evidence="6" id="KW-0833">Ubl conjugation pathway</keyword>
<keyword evidence="2" id="KW-0808">Transferase</keyword>
<evidence type="ECO:0000259" key="9">
    <source>
        <dbReference type="PROSITE" id="PS51873"/>
    </source>
</evidence>